<feature type="repeat" description="ANK" evidence="3">
    <location>
        <begin position="1087"/>
        <end position="1125"/>
    </location>
</feature>
<dbReference type="GeneID" id="34601879"/>
<dbReference type="InterPro" id="IPR054471">
    <property type="entry name" value="GPIID_WHD"/>
</dbReference>
<dbReference type="Proteomes" id="UP000077002">
    <property type="component" value="Unassembled WGS sequence"/>
</dbReference>
<evidence type="ECO:0000259" key="9">
    <source>
        <dbReference type="Pfam" id="PF24883"/>
    </source>
</evidence>
<dbReference type="Pfam" id="PF00023">
    <property type="entry name" value="Ank"/>
    <property type="match status" value="1"/>
</dbReference>
<dbReference type="InterPro" id="IPR055497">
    <property type="entry name" value="DUF7069"/>
</dbReference>
<keyword evidence="1" id="KW-0677">Repeat</keyword>
<feature type="region of interest" description="Disordered" evidence="5">
    <location>
        <begin position="1456"/>
        <end position="1476"/>
    </location>
</feature>
<dbReference type="EMBL" id="LVKK01000048">
    <property type="protein sequence ID" value="OAG39001.1"/>
    <property type="molecule type" value="Genomic_DNA"/>
</dbReference>
<comment type="caution">
    <text evidence="10">The sequence shown here is derived from an EMBL/GenBank/DDBJ whole genome shotgun (WGS) entry which is preliminary data.</text>
</comment>
<feature type="domain" description="NWD NACHT-NTPase N-terminal" evidence="6">
    <location>
        <begin position="15"/>
        <end position="237"/>
    </location>
</feature>
<dbReference type="SMART" id="SM00248">
    <property type="entry name" value="ANK"/>
    <property type="match status" value="10"/>
</dbReference>
<dbReference type="Pfam" id="PF17100">
    <property type="entry name" value="NACHT_N"/>
    <property type="match status" value="1"/>
</dbReference>
<evidence type="ECO:0000256" key="1">
    <source>
        <dbReference type="ARBA" id="ARBA00022737"/>
    </source>
</evidence>
<feature type="domain" description="GPI inositol-deacylase winged helix" evidence="7">
    <location>
        <begin position="617"/>
        <end position="696"/>
    </location>
</feature>
<evidence type="ECO:0000256" key="5">
    <source>
        <dbReference type="SAM" id="MobiDB-lite"/>
    </source>
</evidence>
<dbReference type="InterPro" id="IPR036770">
    <property type="entry name" value="Ankyrin_rpt-contain_sf"/>
</dbReference>
<dbReference type="RefSeq" id="XP_022510953.1">
    <property type="nucleotide sequence ID" value="XM_022656680.1"/>
</dbReference>
<dbReference type="InterPro" id="IPR031359">
    <property type="entry name" value="NACHT_N"/>
</dbReference>
<evidence type="ECO:0000259" key="7">
    <source>
        <dbReference type="Pfam" id="PF22939"/>
    </source>
</evidence>
<evidence type="ECO:0000256" key="4">
    <source>
        <dbReference type="SAM" id="Coils"/>
    </source>
</evidence>
<dbReference type="InterPro" id="IPR027417">
    <property type="entry name" value="P-loop_NTPase"/>
</dbReference>
<gene>
    <name evidence="10" type="ORF">AYO21_06721</name>
</gene>
<proteinExistence type="predicted"/>
<dbReference type="Pfam" id="PF23239">
    <property type="entry name" value="DUF7069"/>
    <property type="match status" value="1"/>
</dbReference>
<feature type="domain" description="Nephrocystin 3-like N-terminal" evidence="9">
    <location>
        <begin position="335"/>
        <end position="497"/>
    </location>
</feature>
<feature type="domain" description="DUF7069" evidence="8">
    <location>
        <begin position="528"/>
        <end position="592"/>
    </location>
</feature>
<evidence type="ECO:0000259" key="8">
    <source>
        <dbReference type="Pfam" id="PF23239"/>
    </source>
</evidence>
<dbReference type="InterPro" id="IPR050889">
    <property type="entry name" value="Dendritic_Spine_Reg/Scaffold"/>
</dbReference>
<dbReference type="PANTHER" id="PTHR24166:SF48">
    <property type="entry name" value="PROTEIN VAPYRIN"/>
    <property type="match status" value="1"/>
</dbReference>
<dbReference type="InterPro" id="IPR056884">
    <property type="entry name" value="NPHP3-like_N"/>
</dbReference>
<evidence type="ECO:0000313" key="10">
    <source>
        <dbReference type="EMBL" id="OAG39001.1"/>
    </source>
</evidence>
<evidence type="ECO:0000259" key="6">
    <source>
        <dbReference type="Pfam" id="PF17100"/>
    </source>
</evidence>
<protein>
    <submittedName>
        <fullName evidence="10">Uncharacterized protein</fullName>
    </submittedName>
</protein>
<feature type="repeat" description="ANK" evidence="3">
    <location>
        <begin position="1400"/>
        <end position="1432"/>
    </location>
</feature>
<evidence type="ECO:0000256" key="3">
    <source>
        <dbReference type="PROSITE-ProRule" id="PRU00023"/>
    </source>
</evidence>
<sequence>MAQPASAKYHSEPSALWGKAYDSLKSQHPELVEKYEEILSAHLPGQTNTSKNVVSTDPKERQAQMESIMKNGMERVDARRIRYRIAGKEFDLENQVSEATDLLLSVRDWIAGAVKSSPEASLAWAGVSLVLVFLNNRSTALSAQNEGFTYVTSRLRYYIALESIMLPESGASGIDGNLRDRYEDVVLDLYIHVLKFQIHSVRRFYRGRLGNLGRDLINADEWKSMLDKIKELEEEIEKKSAHINSSIAREKLSGLKANSTSTLQLLERQVELAEEWSDLFQQKVDAILDALAKQSDLYKQTLSDEERKKLDSLLEKLFVGDYEMFKHRIDGRVEGTCQWFLEHQNYKQWLSQDSGPLFVSADPGCGKSVLAKYLVDEALPRDATICYFFFKDPYATTAKQAVCSTVHQLLKQKPHLAHHALDHFRGVGEHLPEALSVVWNMLVDTVTDPEAGHIIWVVDALDECAELELRDLISLIEGFFDSSKSKRTKFRILLTSRPYYSVTTKVEYALAESFPNIRIPGEDESDAIMEEVDRVIRYRIERLSNLYALKKSLRDHLEARIFQIEHRTYLWVHLVFDYLEKSKFQKTMRGISDRIDTVPAKVDGVYEQILLRVEEENRETVQKALSIILAADRPLTLQEMNVALNVASDMSGEDELDLEDDDDFKNTLRDWCSLFVTVYNGRVTLIHQTAREFLLAKFDQGRPTEALETSTKSWQHSIPLSRAHAILSISCVAYLNYMRLRGLQFDEPEIESIIKEHPFLGYACWHWSSHIRDCGYSLCKFWPELGRELRRLDSWKGDDKMFRIRDLGVEDLQPQTLPAYFGHLEGLKMLEGSEQSQTSREALSPFFAACWGGHSQVAQYLLERGDNTDTTFRDQHVLSLALGRDASGKPWTGVFLEIFSRIIEDVPPRRLHALQGYEHWGFDDNMYPSLQYAAAYLDLIYLEILLRKRGIEIDVRDSLGRTALHCARGAEKVLCLLQHGASVSAEDYLCQTPLFCSQRAEGKKLLIEWGADIHATDVHGRTALHEAKDADDVSVLVESGVPVDALDHNGLTPLLYKTTPTVVTDAQSGPITALLELGANPNAKDRDGISPLAAIVRVGSSGMDKAGTIMSTLLRYGADPNIPDNHGLTPLCYASGGFWRSRMKSIVEILLNNGANVNSKDELGRTPLHYACWNARTKLVKYLLRRGADVQITDLEGNSPLHLCTLPAILQDWEIMYTASVVELLNRAGAKFDTVNHRGMTPLLAAAANERYLHWIAALAEATKSDTLVADDRGMTVLHHLAANVQLGKRIDAERRDGTELLETVLNRLWETGAEAVLEARDKEGRTPLLVAASHANDAVLRALLDRGASVEAKDEMGNTVLHGLSLGDPIGVYEADKCFYRVSTAWQSTKQSFDVRNNKGRTPLHEACDRGKAFLSEALAWSGADPGALDSTACDPLQLVPEVWRDDMRGFVERGCASRGQQRPQPFHEDNYAPIRWPPALPRSVASSAG</sequence>
<feature type="repeat" description="ANK" evidence="3">
    <location>
        <begin position="1126"/>
        <end position="1162"/>
    </location>
</feature>
<feature type="coiled-coil region" evidence="4">
    <location>
        <begin position="219"/>
        <end position="249"/>
    </location>
</feature>
<reference evidence="10 11" key="1">
    <citation type="submission" date="2016-03" db="EMBL/GenBank/DDBJ databases">
        <title>Draft genome sequence of the Fonsecaea monophora CBS 269.37.</title>
        <authorList>
            <person name="Bombassaro A."/>
            <person name="Vinicius W.A."/>
            <person name="De Hoog S."/>
            <person name="Sun J."/>
            <person name="Souza E.M."/>
            <person name="Raittz R.T."/>
            <person name="Costa F."/>
            <person name="Leao A.C."/>
            <person name="Tadra-Sfeir M.Z."/>
            <person name="Baura V."/>
            <person name="Balsanelli E."/>
            <person name="Pedrosa F.O."/>
            <person name="Moreno L.F."/>
            <person name="Steffens M.B."/>
            <person name="Xi L."/>
            <person name="Bocca A.L."/>
            <person name="Felipe M.S."/>
            <person name="Teixeira M."/>
            <person name="Telles Filho F.Q."/>
            <person name="Azevedo C.M."/>
            <person name="Gomes R."/>
            <person name="Vicente V.A."/>
        </authorList>
    </citation>
    <scope>NUCLEOTIDE SEQUENCE [LARGE SCALE GENOMIC DNA]</scope>
    <source>
        <strain evidence="10 11">CBS 269.37</strain>
    </source>
</reference>
<dbReference type="PROSITE" id="PS50088">
    <property type="entry name" value="ANK_REPEAT"/>
    <property type="match status" value="5"/>
</dbReference>
<feature type="repeat" description="ANK" evidence="3">
    <location>
        <begin position="1324"/>
        <end position="1356"/>
    </location>
</feature>
<keyword evidence="2 3" id="KW-0040">ANK repeat</keyword>
<dbReference type="SUPFAM" id="SSF48403">
    <property type="entry name" value="Ankyrin repeat"/>
    <property type="match status" value="2"/>
</dbReference>
<feature type="repeat" description="ANK" evidence="3">
    <location>
        <begin position="1163"/>
        <end position="1195"/>
    </location>
</feature>
<dbReference type="SUPFAM" id="SSF52540">
    <property type="entry name" value="P-loop containing nucleoside triphosphate hydrolases"/>
    <property type="match status" value="1"/>
</dbReference>
<keyword evidence="4" id="KW-0175">Coiled coil</keyword>
<dbReference type="InterPro" id="IPR002110">
    <property type="entry name" value="Ankyrin_rpt"/>
</dbReference>
<dbReference type="PROSITE" id="PS50297">
    <property type="entry name" value="ANK_REP_REGION"/>
    <property type="match status" value="3"/>
</dbReference>
<dbReference type="Pfam" id="PF24883">
    <property type="entry name" value="NPHP3_N"/>
    <property type="match status" value="1"/>
</dbReference>
<dbReference type="PANTHER" id="PTHR24166">
    <property type="entry name" value="ROLLING PEBBLES, ISOFORM B"/>
    <property type="match status" value="1"/>
</dbReference>
<evidence type="ECO:0000256" key="2">
    <source>
        <dbReference type="ARBA" id="ARBA00023043"/>
    </source>
</evidence>
<dbReference type="Gene3D" id="3.40.50.300">
    <property type="entry name" value="P-loop containing nucleotide triphosphate hydrolases"/>
    <property type="match status" value="1"/>
</dbReference>
<dbReference type="OrthoDB" id="4160321at2759"/>
<keyword evidence="11" id="KW-1185">Reference proteome</keyword>
<evidence type="ECO:0000313" key="11">
    <source>
        <dbReference type="Proteomes" id="UP000077002"/>
    </source>
</evidence>
<accession>A0A177F5Q1</accession>
<name>A0A177F5Q1_9EURO</name>
<dbReference type="Pfam" id="PF12796">
    <property type="entry name" value="Ank_2"/>
    <property type="match status" value="1"/>
</dbReference>
<dbReference type="Pfam" id="PF22939">
    <property type="entry name" value="WHD_GPIID"/>
    <property type="match status" value="1"/>
</dbReference>
<organism evidence="10 11">
    <name type="scientific">Fonsecaea monophora</name>
    <dbReference type="NCBI Taxonomy" id="254056"/>
    <lineage>
        <taxon>Eukaryota</taxon>
        <taxon>Fungi</taxon>
        <taxon>Dikarya</taxon>
        <taxon>Ascomycota</taxon>
        <taxon>Pezizomycotina</taxon>
        <taxon>Eurotiomycetes</taxon>
        <taxon>Chaetothyriomycetidae</taxon>
        <taxon>Chaetothyriales</taxon>
        <taxon>Herpotrichiellaceae</taxon>
        <taxon>Fonsecaea</taxon>
    </lineage>
</organism>
<dbReference type="Gene3D" id="1.25.40.20">
    <property type="entry name" value="Ankyrin repeat-containing domain"/>
    <property type="match status" value="4"/>
</dbReference>